<keyword evidence="2" id="KW-0238">DNA-binding</keyword>
<dbReference type="SMART" id="SM00342">
    <property type="entry name" value="HTH_ARAC"/>
    <property type="match status" value="1"/>
</dbReference>
<evidence type="ECO:0000256" key="5">
    <source>
        <dbReference type="SAM" id="Phobius"/>
    </source>
</evidence>
<dbReference type="PANTHER" id="PTHR43280">
    <property type="entry name" value="ARAC-FAMILY TRANSCRIPTIONAL REGULATOR"/>
    <property type="match status" value="1"/>
</dbReference>
<dbReference type="PROSITE" id="PS01124">
    <property type="entry name" value="HTH_ARAC_FAMILY_2"/>
    <property type="match status" value="1"/>
</dbReference>
<organism evidence="8 9">
    <name type="scientific">Candidatus Bacteroides merdigallinarum</name>
    <dbReference type="NCBI Taxonomy" id="2838473"/>
    <lineage>
        <taxon>Bacteria</taxon>
        <taxon>Pseudomonadati</taxon>
        <taxon>Bacteroidota</taxon>
        <taxon>Bacteroidia</taxon>
        <taxon>Bacteroidales</taxon>
        <taxon>Bacteroidaceae</taxon>
        <taxon>Bacteroides</taxon>
    </lineage>
</organism>
<name>A0A9D2J269_9BACE</name>
<dbReference type="InterPro" id="IPR009057">
    <property type="entry name" value="Homeodomain-like_sf"/>
</dbReference>
<keyword evidence="6" id="KW-0732">Signal</keyword>
<accession>A0A9D2J269</accession>
<sequence>MNCIKSSILLTLWMAFLFSACHTGHSDAEPDGRDSLYTAGYIQHIAFDEPCRALALLDTAETKRLLTPFEISDLRSMVYHNGLSHYKAAYTHARKAYQDPEARKHPEKFLSLVALMAEQCHNNGNYTGSVEYCTEGLNLAKELGDHTTEANLHVTWGLNLLEMEQYDEAFRHIGLAIRILDGEVRHNPCFRTWDDLFYALGMKLNLLWEKDRYGEALALRPSLEEALQGIETSEDTPAGIADMRRAEIDVSYCCIAYTTGNRTEGDSLYRRVEANPYASTPDGEYVRIPCLILAKRYDEALQYIRREKELLQETTDTMNWDYINPHLQAELEAWQGKGDWQSALRVQSTMLALTDTLRKRERKEDALELAEIYQTNEKDKEIERQADSLQRHYILFGLLIPVLILLVLYIRHILKTNRMVSQKNEAMVKTIDELMAYQDELFKRQEENIRLREELRQWQEAQAAATITTEVPEETQEEPECNAPDKTETEETAAQMPKLTDKDRILYERMHHEILKNRLYLNPKFSKKDLMKEFHIPANKFAWLFKEFAGCGFTQYIQERRLDYAVRLMREKPQWTLDAIAKEAQMSNGAFYNYFFKKYGMKPSDYRENGSANPLW</sequence>
<dbReference type="AlphaFoldDB" id="A0A9D2J269"/>
<feature type="signal peptide" evidence="6">
    <location>
        <begin position="1"/>
        <end position="28"/>
    </location>
</feature>
<dbReference type="Gene3D" id="1.25.40.10">
    <property type="entry name" value="Tetratricopeptide repeat domain"/>
    <property type="match status" value="1"/>
</dbReference>
<feature type="region of interest" description="Disordered" evidence="4">
    <location>
        <begin position="466"/>
        <end position="494"/>
    </location>
</feature>
<feature type="domain" description="HTH araC/xylS-type" evidence="7">
    <location>
        <begin position="508"/>
        <end position="609"/>
    </location>
</feature>
<feature type="chain" id="PRO_5038517259" evidence="6">
    <location>
        <begin position="29"/>
        <end position="616"/>
    </location>
</feature>
<evidence type="ECO:0000256" key="2">
    <source>
        <dbReference type="ARBA" id="ARBA00023125"/>
    </source>
</evidence>
<evidence type="ECO:0000259" key="7">
    <source>
        <dbReference type="PROSITE" id="PS01124"/>
    </source>
</evidence>
<evidence type="ECO:0000256" key="4">
    <source>
        <dbReference type="SAM" id="MobiDB-lite"/>
    </source>
</evidence>
<keyword evidence="5" id="KW-1133">Transmembrane helix</keyword>
<evidence type="ECO:0000256" key="6">
    <source>
        <dbReference type="SAM" id="SignalP"/>
    </source>
</evidence>
<comment type="caution">
    <text evidence="8">The sequence shown here is derived from an EMBL/GenBank/DDBJ whole genome shotgun (WGS) entry which is preliminary data.</text>
</comment>
<dbReference type="Pfam" id="PF12833">
    <property type="entry name" value="HTH_18"/>
    <property type="match status" value="1"/>
</dbReference>
<keyword evidence="3" id="KW-0804">Transcription</keyword>
<keyword evidence="5" id="KW-0472">Membrane</keyword>
<protein>
    <submittedName>
        <fullName evidence="8">Helix-turn-helix domain-containing protein</fullName>
    </submittedName>
</protein>
<dbReference type="SUPFAM" id="SSF48452">
    <property type="entry name" value="TPR-like"/>
    <property type="match status" value="1"/>
</dbReference>
<feature type="compositionally biased region" description="Acidic residues" evidence="4">
    <location>
        <begin position="471"/>
        <end position="480"/>
    </location>
</feature>
<gene>
    <name evidence="8" type="ORF">H9814_10305</name>
</gene>
<dbReference type="InterPro" id="IPR018060">
    <property type="entry name" value="HTH_AraC"/>
</dbReference>
<evidence type="ECO:0000256" key="1">
    <source>
        <dbReference type="ARBA" id="ARBA00023015"/>
    </source>
</evidence>
<reference evidence="8" key="2">
    <citation type="submission" date="2021-04" db="EMBL/GenBank/DDBJ databases">
        <authorList>
            <person name="Gilroy R."/>
        </authorList>
    </citation>
    <scope>NUCLEOTIDE SEQUENCE</scope>
    <source>
        <strain evidence="8">ChiHjej9B8-1298</strain>
    </source>
</reference>
<dbReference type="GO" id="GO:0043565">
    <property type="term" value="F:sequence-specific DNA binding"/>
    <property type="evidence" value="ECO:0007669"/>
    <property type="project" value="InterPro"/>
</dbReference>
<reference evidence="8" key="1">
    <citation type="journal article" date="2021" name="PeerJ">
        <title>Extensive microbial diversity within the chicken gut microbiome revealed by metagenomics and culture.</title>
        <authorList>
            <person name="Gilroy R."/>
            <person name="Ravi A."/>
            <person name="Getino M."/>
            <person name="Pursley I."/>
            <person name="Horton D.L."/>
            <person name="Alikhan N.F."/>
            <person name="Baker D."/>
            <person name="Gharbi K."/>
            <person name="Hall N."/>
            <person name="Watson M."/>
            <person name="Adriaenssens E.M."/>
            <person name="Foster-Nyarko E."/>
            <person name="Jarju S."/>
            <person name="Secka A."/>
            <person name="Antonio M."/>
            <person name="Oren A."/>
            <person name="Chaudhuri R.R."/>
            <person name="La Ragione R."/>
            <person name="Hildebrand F."/>
            <person name="Pallen M.J."/>
        </authorList>
    </citation>
    <scope>NUCLEOTIDE SEQUENCE</scope>
    <source>
        <strain evidence="8">ChiHjej9B8-1298</strain>
    </source>
</reference>
<evidence type="ECO:0000313" key="9">
    <source>
        <dbReference type="Proteomes" id="UP000824028"/>
    </source>
</evidence>
<dbReference type="EMBL" id="DXBX01000083">
    <property type="protein sequence ID" value="HIZ33906.1"/>
    <property type="molecule type" value="Genomic_DNA"/>
</dbReference>
<keyword evidence="5" id="KW-0812">Transmembrane</keyword>
<dbReference type="PANTHER" id="PTHR43280:SF34">
    <property type="entry name" value="ARAC-FAMILY TRANSCRIPTIONAL REGULATOR"/>
    <property type="match status" value="1"/>
</dbReference>
<evidence type="ECO:0000256" key="3">
    <source>
        <dbReference type="ARBA" id="ARBA00023163"/>
    </source>
</evidence>
<dbReference type="PROSITE" id="PS51257">
    <property type="entry name" value="PROKAR_LIPOPROTEIN"/>
    <property type="match status" value="1"/>
</dbReference>
<dbReference type="Gene3D" id="1.10.10.60">
    <property type="entry name" value="Homeodomain-like"/>
    <property type="match status" value="1"/>
</dbReference>
<dbReference type="GO" id="GO:0003700">
    <property type="term" value="F:DNA-binding transcription factor activity"/>
    <property type="evidence" value="ECO:0007669"/>
    <property type="project" value="InterPro"/>
</dbReference>
<dbReference type="SUPFAM" id="SSF46689">
    <property type="entry name" value="Homeodomain-like"/>
    <property type="match status" value="1"/>
</dbReference>
<dbReference type="Proteomes" id="UP000824028">
    <property type="component" value="Unassembled WGS sequence"/>
</dbReference>
<evidence type="ECO:0000313" key="8">
    <source>
        <dbReference type="EMBL" id="HIZ33906.1"/>
    </source>
</evidence>
<dbReference type="InterPro" id="IPR011990">
    <property type="entry name" value="TPR-like_helical_dom_sf"/>
</dbReference>
<feature type="transmembrane region" description="Helical" evidence="5">
    <location>
        <begin position="393"/>
        <end position="414"/>
    </location>
</feature>
<keyword evidence="1" id="KW-0805">Transcription regulation</keyword>
<proteinExistence type="predicted"/>